<sequence length="386" mass="43254">MIFEPRNFYDTGGSRDELSLFSYAAYLISRAQFLQAEGDDSDLLLLGRDWEETDDAVLSKQLVMLGFRPIDDRQISAHEYMRFFDGPGDPRPVDLLTSPEPEGYYQRLFEAIRAAEEQPSVEHIDAALKLGLAAPDSIVALAALSSCLKLYSPESFPPRLWLGVFMARWAQLEPLSQDLLTVLSSALISDPPGSKVPPAPAQQKAGAPGLLLVHGTHFEVNPDPTWYYPHVGDLHNYIRPHRNDIFSGQNYYEWEGRWSDRGRHIAAKHLKNWIDLEAYHGCDVVAHSHGCNVVMKAAEMGAHFNKVVFLSCPVHWHKYNLNSGRINVPYSVRVWFDLVILADGGRQKFPASANVADEVVGGWFSGHSATRTSQIWGNQTLEAKLI</sequence>
<name>A0AA90ZGA8_9RHOB</name>
<evidence type="ECO:0000313" key="2">
    <source>
        <dbReference type="Proteomes" id="UP000597886"/>
    </source>
</evidence>
<evidence type="ECO:0000313" key="1">
    <source>
        <dbReference type="EMBL" id="NOE19019.1"/>
    </source>
</evidence>
<comment type="caution">
    <text evidence="1">The sequence shown here is derived from an EMBL/GenBank/DDBJ whole genome shotgun (WGS) entry which is preliminary data.</text>
</comment>
<organism evidence="1 2">
    <name type="scientific">Ruegeria atlantica</name>
    <dbReference type="NCBI Taxonomy" id="81569"/>
    <lineage>
        <taxon>Bacteria</taxon>
        <taxon>Pseudomonadati</taxon>
        <taxon>Pseudomonadota</taxon>
        <taxon>Alphaproteobacteria</taxon>
        <taxon>Rhodobacterales</taxon>
        <taxon>Roseobacteraceae</taxon>
        <taxon>Ruegeria</taxon>
    </lineage>
</organism>
<dbReference type="AlphaFoldDB" id="A0AA90ZGA8"/>
<accession>A0AA90ZGA8</accession>
<protein>
    <submittedName>
        <fullName evidence="1">Uncharacterized protein</fullName>
    </submittedName>
</protein>
<dbReference type="EMBL" id="WVRA01000004">
    <property type="protein sequence ID" value="NOE19019.1"/>
    <property type="molecule type" value="Genomic_DNA"/>
</dbReference>
<dbReference type="Proteomes" id="UP000597886">
    <property type="component" value="Unassembled WGS sequence"/>
</dbReference>
<dbReference type="RefSeq" id="WP_171330466.1">
    <property type="nucleotide sequence ID" value="NZ_WVRA01000004.1"/>
</dbReference>
<proteinExistence type="predicted"/>
<dbReference type="InterPro" id="IPR029058">
    <property type="entry name" value="AB_hydrolase_fold"/>
</dbReference>
<gene>
    <name evidence="1" type="ORF">GS634_12890</name>
</gene>
<reference evidence="1" key="1">
    <citation type="submission" date="2019-12" db="EMBL/GenBank/DDBJ databases">
        <title>Ruegeria JWLKs population differentiation of coral mucus and skeleton niches.</title>
        <authorList>
            <person name="Luo D."/>
        </authorList>
    </citation>
    <scope>NUCLEOTIDE SEQUENCE</scope>
    <source>
        <strain evidence="1">HKCCD6181</strain>
    </source>
</reference>
<dbReference type="SUPFAM" id="SSF53474">
    <property type="entry name" value="alpha/beta-Hydrolases"/>
    <property type="match status" value="1"/>
</dbReference>